<gene>
    <name evidence="1" type="ORF">BRADI_2g47155v3</name>
</gene>
<keyword evidence="3" id="KW-1185">Reference proteome</keyword>
<organism evidence="1">
    <name type="scientific">Brachypodium distachyon</name>
    <name type="common">Purple false brome</name>
    <name type="synonym">Trachynia distachya</name>
    <dbReference type="NCBI Taxonomy" id="15368"/>
    <lineage>
        <taxon>Eukaryota</taxon>
        <taxon>Viridiplantae</taxon>
        <taxon>Streptophyta</taxon>
        <taxon>Embryophyta</taxon>
        <taxon>Tracheophyta</taxon>
        <taxon>Spermatophyta</taxon>
        <taxon>Magnoliopsida</taxon>
        <taxon>Liliopsida</taxon>
        <taxon>Poales</taxon>
        <taxon>Poaceae</taxon>
        <taxon>BOP clade</taxon>
        <taxon>Pooideae</taxon>
        <taxon>Stipodae</taxon>
        <taxon>Brachypodieae</taxon>
        <taxon>Brachypodium</taxon>
    </lineage>
</organism>
<sequence length="61" mass="6882">MARCDQQDNPKACPPVRTSITSALKWTGTRIRVFLARSEKCSGGIEEDTFAEEEEWSTLAY</sequence>
<evidence type="ECO:0000313" key="2">
    <source>
        <dbReference type="EnsemblPlants" id="PNT72625"/>
    </source>
</evidence>
<reference evidence="2" key="3">
    <citation type="submission" date="2018-08" db="UniProtKB">
        <authorList>
            <consortium name="EnsemblPlants"/>
        </authorList>
    </citation>
    <scope>IDENTIFICATION</scope>
    <source>
        <strain evidence="2">cv. Bd21</strain>
    </source>
</reference>
<evidence type="ECO:0000313" key="1">
    <source>
        <dbReference type="EMBL" id="PNT72625.1"/>
    </source>
</evidence>
<evidence type="ECO:0000313" key="3">
    <source>
        <dbReference type="Proteomes" id="UP000008810"/>
    </source>
</evidence>
<reference evidence="1" key="2">
    <citation type="submission" date="2017-06" db="EMBL/GenBank/DDBJ databases">
        <title>WGS assembly of Brachypodium distachyon.</title>
        <authorList>
            <consortium name="The International Brachypodium Initiative"/>
            <person name="Lucas S."/>
            <person name="Harmon-Smith M."/>
            <person name="Lail K."/>
            <person name="Tice H."/>
            <person name="Grimwood J."/>
            <person name="Bruce D."/>
            <person name="Barry K."/>
            <person name="Shu S."/>
            <person name="Lindquist E."/>
            <person name="Wang M."/>
            <person name="Pitluck S."/>
            <person name="Vogel J.P."/>
            <person name="Garvin D.F."/>
            <person name="Mockler T.C."/>
            <person name="Schmutz J."/>
            <person name="Rokhsar D."/>
            <person name="Bevan M.W."/>
        </authorList>
    </citation>
    <scope>NUCLEOTIDE SEQUENCE</scope>
    <source>
        <strain evidence="1">Bd21</strain>
    </source>
</reference>
<accession>A0A2K2DE87</accession>
<dbReference type="EnsemblPlants" id="PNT72625">
    <property type="protein sequence ID" value="PNT72625"/>
    <property type="gene ID" value="BRADI_2g47155v3"/>
</dbReference>
<protein>
    <submittedName>
        <fullName evidence="1 2">Uncharacterized protein</fullName>
    </submittedName>
</protein>
<dbReference type="AlphaFoldDB" id="A0A2K2DE87"/>
<dbReference type="InParanoid" id="A0A2K2DE87"/>
<dbReference type="Proteomes" id="UP000008810">
    <property type="component" value="Chromosome 2"/>
</dbReference>
<dbReference type="EMBL" id="CM000881">
    <property type="protein sequence ID" value="PNT72625.1"/>
    <property type="molecule type" value="Genomic_DNA"/>
</dbReference>
<reference evidence="1 2" key="1">
    <citation type="journal article" date="2010" name="Nature">
        <title>Genome sequencing and analysis of the model grass Brachypodium distachyon.</title>
        <authorList>
            <consortium name="International Brachypodium Initiative"/>
        </authorList>
    </citation>
    <scope>NUCLEOTIDE SEQUENCE [LARGE SCALE GENOMIC DNA]</scope>
    <source>
        <strain evidence="1 2">Bd21</strain>
    </source>
</reference>
<proteinExistence type="predicted"/>
<dbReference type="Gramene" id="PNT72625">
    <property type="protein sequence ID" value="PNT72625"/>
    <property type="gene ID" value="BRADI_2g47155v3"/>
</dbReference>
<name>A0A2K2DE87_BRADI</name>